<dbReference type="PANTHER" id="PTHR31285:SF0">
    <property type="entry name" value="NICOTINAMIDE MONONUCLEOTIDE ADENYLYLTRANSFERASE"/>
    <property type="match status" value="1"/>
</dbReference>
<dbReference type="GeneID" id="59338978"/>
<dbReference type="UniPathway" id="UPA00253">
    <property type="reaction ID" value="UER00600"/>
</dbReference>
<dbReference type="GO" id="GO:0016887">
    <property type="term" value="F:ATP hydrolysis activity"/>
    <property type="evidence" value="ECO:0007669"/>
    <property type="project" value="TreeGrafter"/>
</dbReference>
<evidence type="ECO:0000256" key="8">
    <source>
        <dbReference type="ARBA" id="ARBA00049001"/>
    </source>
</evidence>
<evidence type="ECO:0000256" key="3">
    <source>
        <dbReference type="ARBA" id="ARBA00022679"/>
    </source>
</evidence>
<name>A0A8H6FDM8_9LECA</name>
<organism evidence="9 10">
    <name type="scientific">Letharia lupina</name>
    <dbReference type="NCBI Taxonomy" id="560253"/>
    <lineage>
        <taxon>Eukaryota</taxon>
        <taxon>Fungi</taxon>
        <taxon>Dikarya</taxon>
        <taxon>Ascomycota</taxon>
        <taxon>Pezizomycotina</taxon>
        <taxon>Lecanoromycetes</taxon>
        <taxon>OSLEUM clade</taxon>
        <taxon>Lecanoromycetidae</taxon>
        <taxon>Lecanorales</taxon>
        <taxon>Lecanorineae</taxon>
        <taxon>Parmeliaceae</taxon>
        <taxon>Letharia</taxon>
    </lineage>
</organism>
<dbReference type="AlphaFoldDB" id="A0A8H6FDM8"/>
<dbReference type="RefSeq" id="XP_037153074.1">
    <property type="nucleotide sequence ID" value="XM_037301440.1"/>
</dbReference>
<evidence type="ECO:0000313" key="9">
    <source>
        <dbReference type="EMBL" id="KAF6224014.1"/>
    </source>
</evidence>
<comment type="catalytic activity">
    <reaction evidence="8">
        <text>beta-nicotinamide D-ribonucleotide + ATP + H(+) = diphosphate + NAD(+)</text>
        <dbReference type="Rhea" id="RHEA:21360"/>
        <dbReference type="ChEBI" id="CHEBI:14649"/>
        <dbReference type="ChEBI" id="CHEBI:15378"/>
        <dbReference type="ChEBI" id="CHEBI:30616"/>
        <dbReference type="ChEBI" id="CHEBI:33019"/>
        <dbReference type="ChEBI" id="CHEBI:57540"/>
        <dbReference type="EC" id="2.7.7.1"/>
    </reaction>
</comment>
<keyword evidence="3" id="KW-0808">Transferase</keyword>
<accession>A0A8H6FDM8</accession>
<evidence type="ECO:0000256" key="1">
    <source>
        <dbReference type="ARBA" id="ARBA00004790"/>
    </source>
</evidence>
<dbReference type="InterPro" id="IPR005248">
    <property type="entry name" value="NadD/NMNAT"/>
</dbReference>
<protein>
    <recommendedName>
        <fullName evidence="11">Nicotinamide-nucleotide adenylyltransferase</fullName>
    </recommendedName>
</protein>
<comment type="caution">
    <text evidence="9">The sequence shown here is derived from an EMBL/GenBank/DDBJ whole genome shotgun (WGS) entry which is preliminary data.</text>
</comment>
<keyword evidence="7" id="KW-0520">NAD</keyword>
<evidence type="ECO:0000256" key="2">
    <source>
        <dbReference type="ARBA" id="ARBA00022642"/>
    </source>
</evidence>
<dbReference type="CDD" id="cd02165">
    <property type="entry name" value="NMNAT"/>
    <property type="match status" value="1"/>
</dbReference>
<keyword evidence="2" id="KW-0662">Pyridine nucleotide biosynthesis</keyword>
<dbReference type="Gene3D" id="3.40.50.620">
    <property type="entry name" value="HUPs"/>
    <property type="match status" value="1"/>
</dbReference>
<evidence type="ECO:0000256" key="4">
    <source>
        <dbReference type="ARBA" id="ARBA00022695"/>
    </source>
</evidence>
<keyword evidence="6" id="KW-0067">ATP-binding</keyword>
<keyword evidence="10" id="KW-1185">Reference proteome</keyword>
<evidence type="ECO:0000256" key="7">
    <source>
        <dbReference type="ARBA" id="ARBA00023027"/>
    </source>
</evidence>
<dbReference type="PANTHER" id="PTHR31285">
    <property type="entry name" value="NICOTINAMIDE MONONUCLEOTIDE ADENYLYLTRANSFERASE"/>
    <property type="match status" value="1"/>
</dbReference>
<comment type="pathway">
    <text evidence="1">Cofactor biosynthesis; NAD(+) biosynthesis.</text>
</comment>
<dbReference type="InterPro" id="IPR014729">
    <property type="entry name" value="Rossmann-like_a/b/a_fold"/>
</dbReference>
<evidence type="ECO:0000256" key="6">
    <source>
        <dbReference type="ARBA" id="ARBA00022840"/>
    </source>
</evidence>
<evidence type="ECO:0000313" key="10">
    <source>
        <dbReference type="Proteomes" id="UP000593566"/>
    </source>
</evidence>
<dbReference type="GO" id="GO:0000309">
    <property type="term" value="F:nicotinamide-nucleotide adenylyltransferase activity"/>
    <property type="evidence" value="ECO:0007669"/>
    <property type="project" value="UniProtKB-EC"/>
</dbReference>
<dbReference type="GO" id="GO:0005737">
    <property type="term" value="C:cytoplasm"/>
    <property type="evidence" value="ECO:0007669"/>
    <property type="project" value="TreeGrafter"/>
</dbReference>
<reference evidence="9 10" key="1">
    <citation type="journal article" date="2020" name="Genomics">
        <title>Complete, high-quality genomes from long-read metagenomic sequencing of two wolf lichen thalli reveals enigmatic genome architecture.</title>
        <authorList>
            <person name="McKenzie S.K."/>
            <person name="Walston R.F."/>
            <person name="Allen J.L."/>
        </authorList>
    </citation>
    <scope>NUCLEOTIDE SEQUENCE [LARGE SCALE GENOMIC DNA]</scope>
    <source>
        <strain evidence="9">WasteWater1</strain>
    </source>
</reference>
<dbReference type="GO" id="GO:0005634">
    <property type="term" value="C:nucleus"/>
    <property type="evidence" value="ECO:0007669"/>
    <property type="project" value="TreeGrafter"/>
</dbReference>
<dbReference type="SUPFAM" id="SSF52374">
    <property type="entry name" value="Nucleotidylyl transferase"/>
    <property type="match status" value="1"/>
</dbReference>
<dbReference type="EMBL" id="JACCJB010000009">
    <property type="protein sequence ID" value="KAF6224014.1"/>
    <property type="molecule type" value="Genomic_DNA"/>
</dbReference>
<proteinExistence type="predicted"/>
<keyword evidence="5" id="KW-0547">Nucleotide-binding</keyword>
<sequence length="298" mass="33532">MSSPHHNLHEMRDLRAIQRSLQAFASSPQTIEILRTLPNAPPKHSSAPKTLYVLDSSFNPPTRAHLRICTSALLHDGSKAEPKRLLLLLATQNADKAPKPAAFEQRLAMMSIFAEEMVKEMRADGGREGVVVDVGVTKKARFVDKARVIEECGDYSPIDDEGGKKPVEQVHLTGFDTLVRLLDIKYYPPDHTLAPLEELFEKHRVRVTRRTGDAWGGRDEQDEYMTKLQRGEMEGKDGKREWAGRIELVEGRKEGEEIVSSTKVRESSARRDELALLKLVTEGVGRWILDEKLYVDGG</sequence>
<gene>
    <name evidence="9" type="ORF">HO133_010588</name>
</gene>
<dbReference type="GO" id="GO:0009435">
    <property type="term" value="P:NAD+ biosynthetic process"/>
    <property type="evidence" value="ECO:0007669"/>
    <property type="project" value="UniProtKB-UniPathway"/>
</dbReference>
<keyword evidence="4" id="KW-0548">Nucleotidyltransferase</keyword>
<evidence type="ECO:0000256" key="5">
    <source>
        <dbReference type="ARBA" id="ARBA00022741"/>
    </source>
</evidence>
<dbReference type="Proteomes" id="UP000593566">
    <property type="component" value="Unassembled WGS sequence"/>
</dbReference>
<dbReference type="GO" id="GO:0005524">
    <property type="term" value="F:ATP binding"/>
    <property type="evidence" value="ECO:0007669"/>
    <property type="project" value="UniProtKB-KW"/>
</dbReference>
<evidence type="ECO:0008006" key="11">
    <source>
        <dbReference type="Google" id="ProtNLM"/>
    </source>
</evidence>